<reference evidence="5 6" key="1">
    <citation type="submission" date="2021-01" db="EMBL/GenBank/DDBJ databases">
        <title>Carboxyliciviraga sp.nov., isolated from coastal sediments.</title>
        <authorList>
            <person name="Lu D."/>
            <person name="Zhang T."/>
        </authorList>
    </citation>
    <scope>NUCLEOTIDE SEQUENCE [LARGE SCALE GENOMIC DNA]</scope>
    <source>
        <strain evidence="5 6">N1Y132</strain>
    </source>
</reference>
<protein>
    <submittedName>
        <fullName evidence="5">Helix-turn-helix transcriptional regulator</fullName>
    </submittedName>
</protein>
<feature type="domain" description="HTH cro/C1-type" evidence="4">
    <location>
        <begin position="4"/>
        <end position="58"/>
    </location>
</feature>
<dbReference type="RefSeq" id="WP_200463907.1">
    <property type="nucleotide sequence ID" value="NZ_JAENRR010000008.1"/>
</dbReference>
<keyword evidence="3" id="KW-0804">Transcription</keyword>
<keyword evidence="6" id="KW-1185">Reference proteome</keyword>
<evidence type="ECO:0000256" key="2">
    <source>
        <dbReference type="ARBA" id="ARBA00023125"/>
    </source>
</evidence>
<dbReference type="Gene3D" id="1.10.260.40">
    <property type="entry name" value="lambda repressor-like DNA-binding domains"/>
    <property type="match status" value="1"/>
</dbReference>
<dbReference type="SUPFAM" id="SSF47413">
    <property type="entry name" value="lambda repressor-like DNA-binding domains"/>
    <property type="match status" value="1"/>
</dbReference>
<dbReference type="SUPFAM" id="SSF51306">
    <property type="entry name" value="LexA/Signal peptidase"/>
    <property type="match status" value="1"/>
</dbReference>
<evidence type="ECO:0000256" key="3">
    <source>
        <dbReference type="ARBA" id="ARBA00023163"/>
    </source>
</evidence>
<gene>
    <name evidence="5" type="ORF">JIV24_04925</name>
</gene>
<dbReference type="PANTHER" id="PTHR40661:SF3">
    <property type="entry name" value="FELS-1 PROPHAGE TRANSCRIPTIONAL REGULATOR"/>
    <property type="match status" value="1"/>
</dbReference>
<comment type="caution">
    <text evidence="5">The sequence shown here is derived from an EMBL/GenBank/DDBJ whole genome shotgun (WGS) entry which is preliminary data.</text>
</comment>
<proteinExistence type="predicted"/>
<dbReference type="InterPro" id="IPR010982">
    <property type="entry name" value="Lambda_DNA-bd_dom_sf"/>
</dbReference>
<keyword evidence="2" id="KW-0238">DNA-binding</keyword>
<organism evidence="5 6">
    <name type="scientific">Carboxylicivirga marina</name>
    <dbReference type="NCBI Taxonomy" id="2800988"/>
    <lineage>
        <taxon>Bacteria</taxon>
        <taxon>Pseudomonadati</taxon>
        <taxon>Bacteroidota</taxon>
        <taxon>Bacteroidia</taxon>
        <taxon>Marinilabiliales</taxon>
        <taxon>Marinilabiliaceae</taxon>
        <taxon>Carboxylicivirga</taxon>
    </lineage>
</organism>
<accession>A0ABS1HGF6</accession>
<dbReference type="EMBL" id="JAENRR010000008">
    <property type="protein sequence ID" value="MBK3516676.1"/>
    <property type="molecule type" value="Genomic_DNA"/>
</dbReference>
<dbReference type="Pfam" id="PF01381">
    <property type="entry name" value="HTH_3"/>
    <property type="match status" value="1"/>
</dbReference>
<evidence type="ECO:0000256" key="1">
    <source>
        <dbReference type="ARBA" id="ARBA00023015"/>
    </source>
</evidence>
<dbReference type="Proteomes" id="UP000605676">
    <property type="component" value="Unassembled WGS sequence"/>
</dbReference>
<dbReference type="PROSITE" id="PS50943">
    <property type="entry name" value="HTH_CROC1"/>
    <property type="match status" value="1"/>
</dbReference>
<dbReference type="InterPro" id="IPR036286">
    <property type="entry name" value="LexA/Signal_pep-like_sf"/>
</dbReference>
<dbReference type="SMART" id="SM00530">
    <property type="entry name" value="HTH_XRE"/>
    <property type="match status" value="1"/>
</dbReference>
<evidence type="ECO:0000259" key="4">
    <source>
        <dbReference type="PROSITE" id="PS50943"/>
    </source>
</evidence>
<keyword evidence="1" id="KW-0805">Transcription regulation</keyword>
<sequence length="244" mass="27952">MLKIKEIRKQKKLTQDDVAKLSGIPKRSYVGYENGTIQPPAHRLQDIAHALDVGVNELIGASLKGSSKAIGKIPEPTVYYGPTGNEYKEMENGRYKVSVPLVQAHAYARYLTDYQASDLHERFEYVDFVVDMIGKGKYYAFEIKGDSMDDDSKRSIPHGSTVLARDVKSEYWKDKLNFKKFPYWIIVHENSILCKEVIAHDVEKGIIKCHSLNDSPEYSDFEVNLREVKQLLNIVKVQQDVNFY</sequence>
<name>A0ABS1HGF6_9BACT</name>
<evidence type="ECO:0000313" key="6">
    <source>
        <dbReference type="Proteomes" id="UP000605676"/>
    </source>
</evidence>
<evidence type="ECO:0000313" key="5">
    <source>
        <dbReference type="EMBL" id="MBK3516676.1"/>
    </source>
</evidence>
<dbReference type="InterPro" id="IPR001387">
    <property type="entry name" value="Cro/C1-type_HTH"/>
</dbReference>
<dbReference type="Gene3D" id="2.10.109.10">
    <property type="entry name" value="Umud Fragment, subunit A"/>
    <property type="match status" value="1"/>
</dbReference>
<dbReference type="CDD" id="cd00093">
    <property type="entry name" value="HTH_XRE"/>
    <property type="match status" value="1"/>
</dbReference>
<dbReference type="PANTHER" id="PTHR40661">
    <property type="match status" value="1"/>
</dbReference>